<dbReference type="InterPro" id="IPR003423">
    <property type="entry name" value="OMP_efflux"/>
</dbReference>
<evidence type="ECO:0000313" key="10">
    <source>
        <dbReference type="Proteomes" id="UP000515344"/>
    </source>
</evidence>
<keyword evidence="8" id="KW-0732">Signal</keyword>
<dbReference type="GO" id="GO:0015562">
    <property type="term" value="F:efflux transmembrane transporter activity"/>
    <property type="evidence" value="ECO:0007669"/>
    <property type="project" value="InterPro"/>
</dbReference>
<keyword evidence="6" id="KW-0472">Membrane</keyword>
<dbReference type="GO" id="GO:1990281">
    <property type="term" value="C:efflux pump complex"/>
    <property type="evidence" value="ECO:0007669"/>
    <property type="project" value="TreeGrafter"/>
</dbReference>
<comment type="subcellular location">
    <subcellularLocation>
        <location evidence="1">Cell outer membrane</location>
    </subcellularLocation>
</comment>
<dbReference type="EMBL" id="CP060007">
    <property type="protein sequence ID" value="QNA43960.1"/>
    <property type="molecule type" value="Genomic_DNA"/>
</dbReference>
<evidence type="ECO:0000256" key="2">
    <source>
        <dbReference type="ARBA" id="ARBA00007613"/>
    </source>
</evidence>
<keyword evidence="3" id="KW-0813">Transport</keyword>
<evidence type="ECO:0000256" key="4">
    <source>
        <dbReference type="ARBA" id="ARBA00022452"/>
    </source>
</evidence>
<protein>
    <submittedName>
        <fullName evidence="9">TolC family protein</fullName>
    </submittedName>
</protein>
<reference evidence="10" key="1">
    <citation type="submission" date="2020-08" db="EMBL/GenBank/DDBJ databases">
        <title>Lacibacter sp. S13-6-6 genome sequencing.</title>
        <authorList>
            <person name="Jin L."/>
        </authorList>
    </citation>
    <scope>NUCLEOTIDE SEQUENCE [LARGE SCALE GENOMIC DNA]</scope>
    <source>
        <strain evidence="10">S13-6-6</strain>
    </source>
</reference>
<evidence type="ECO:0000256" key="7">
    <source>
        <dbReference type="ARBA" id="ARBA00023237"/>
    </source>
</evidence>
<dbReference type="InterPro" id="IPR051906">
    <property type="entry name" value="TolC-like"/>
</dbReference>
<dbReference type="PANTHER" id="PTHR30026:SF20">
    <property type="entry name" value="OUTER MEMBRANE PROTEIN TOLC"/>
    <property type="match status" value="1"/>
</dbReference>
<feature type="signal peptide" evidence="8">
    <location>
        <begin position="1"/>
        <end position="22"/>
    </location>
</feature>
<dbReference type="Pfam" id="PF02321">
    <property type="entry name" value="OEP"/>
    <property type="match status" value="1"/>
</dbReference>
<keyword evidence="4" id="KW-1134">Transmembrane beta strand</keyword>
<proteinExistence type="inferred from homology"/>
<comment type="similarity">
    <text evidence="2">Belongs to the outer membrane factor (OMF) (TC 1.B.17) family.</text>
</comment>
<organism evidence="9 10">
    <name type="scientific">Lacibacter sediminis</name>
    <dbReference type="NCBI Taxonomy" id="2760713"/>
    <lineage>
        <taxon>Bacteria</taxon>
        <taxon>Pseudomonadati</taxon>
        <taxon>Bacteroidota</taxon>
        <taxon>Chitinophagia</taxon>
        <taxon>Chitinophagales</taxon>
        <taxon>Chitinophagaceae</taxon>
        <taxon>Lacibacter</taxon>
    </lineage>
</organism>
<dbReference type="PANTHER" id="PTHR30026">
    <property type="entry name" value="OUTER MEMBRANE PROTEIN TOLC"/>
    <property type="match status" value="1"/>
</dbReference>
<sequence>MKKTHFVIILSSLLCIGTSIQAQEKWDLRRCVEYAIANNVSVKQADVQARLSKLTLNQSKLQRWPSANFQNSNGFQFGRSIDPATNGFTTDQVTFSQFGLSTSVTLFNFNSQKNTILGNELDAKAQETAVTSLANDISLNIAAAYLQALLSREQINISIVQINQTREQLINTRKLVDAGSLPELNAAELEAQLARDSSAYIAAFTTYQGNLLSLKAFMNLDPSVPFELDIPPVERIPVEQLADLQPESVYLLAVANMPLQKVNNLRLQAFEKYVKAARGNMYPSIGAFGNLNSAYSSAFKSLPKGANVPIVIPIGYTGSGSALNPNVFTERFIPSGSQKATFGRQLDYNFRQSIGLSVNVPIFNGGQARTAWQRSKLNYQNQQLQVEKDNQSLKQNIYTAYNSALAAFQRYQASVKSVQTAEYSYELSRKRYDAGLLRTIDLITNQSNLFRARLERISNQYDYVFRMKVLEFYKGQGIKL</sequence>
<dbReference type="GO" id="GO:0015288">
    <property type="term" value="F:porin activity"/>
    <property type="evidence" value="ECO:0007669"/>
    <property type="project" value="TreeGrafter"/>
</dbReference>
<keyword evidence="7" id="KW-0998">Cell outer membrane</keyword>
<keyword evidence="10" id="KW-1185">Reference proteome</keyword>
<name>A0A7G5XEQ7_9BACT</name>
<gene>
    <name evidence="9" type="ORF">H4075_18070</name>
</gene>
<evidence type="ECO:0000256" key="8">
    <source>
        <dbReference type="SAM" id="SignalP"/>
    </source>
</evidence>
<dbReference type="Gene3D" id="1.20.1600.10">
    <property type="entry name" value="Outer membrane efflux proteins (OEP)"/>
    <property type="match status" value="1"/>
</dbReference>
<evidence type="ECO:0000256" key="5">
    <source>
        <dbReference type="ARBA" id="ARBA00022692"/>
    </source>
</evidence>
<evidence type="ECO:0000256" key="3">
    <source>
        <dbReference type="ARBA" id="ARBA00022448"/>
    </source>
</evidence>
<evidence type="ECO:0000256" key="1">
    <source>
        <dbReference type="ARBA" id="ARBA00004442"/>
    </source>
</evidence>
<accession>A0A7G5XEQ7</accession>
<feature type="chain" id="PRO_5028878866" evidence="8">
    <location>
        <begin position="23"/>
        <end position="480"/>
    </location>
</feature>
<keyword evidence="5" id="KW-0812">Transmembrane</keyword>
<dbReference type="RefSeq" id="WP_182802222.1">
    <property type="nucleotide sequence ID" value="NZ_CP060007.1"/>
</dbReference>
<dbReference type="Proteomes" id="UP000515344">
    <property type="component" value="Chromosome"/>
</dbReference>
<dbReference type="SUPFAM" id="SSF56954">
    <property type="entry name" value="Outer membrane efflux proteins (OEP)"/>
    <property type="match status" value="1"/>
</dbReference>
<dbReference type="GO" id="GO:0009279">
    <property type="term" value="C:cell outer membrane"/>
    <property type="evidence" value="ECO:0007669"/>
    <property type="project" value="UniProtKB-SubCell"/>
</dbReference>
<dbReference type="AlphaFoldDB" id="A0A7G5XEQ7"/>
<evidence type="ECO:0000313" key="9">
    <source>
        <dbReference type="EMBL" id="QNA43960.1"/>
    </source>
</evidence>
<evidence type="ECO:0000256" key="6">
    <source>
        <dbReference type="ARBA" id="ARBA00023136"/>
    </source>
</evidence>
<dbReference type="KEGG" id="lacs:H4075_18070"/>